<proteinExistence type="predicted"/>
<dbReference type="AlphaFoldDB" id="A0A6N1VJL6"/>
<dbReference type="KEGG" id="orm:HTY61_14705"/>
<dbReference type="SUPFAM" id="SSF52091">
    <property type="entry name" value="SpoIIaa-like"/>
    <property type="match status" value="1"/>
</dbReference>
<reference evidence="2 3" key="1">
    <citation type="submission" date="2020-06" db="EMBL/GenBank/DDBJ databases">
        <title>Oricola thermophila sp. nov. isolated from a tidal sediments.</title>
        <authorList>
            <person name="Kwon K.K."/>
            <person name="Yang S.-H."/>
            <person name="Park M.-J."/>
        </authorList>
    </citation>
    <scope>NUCLEOTIDE SEQUENCE [LARGE SCALE GENOMIC DNA]</scope>
    <source>
        <strain evidence="2 3">MEBiC13590</strain>
    </source>
</reference>
<feature type="domain" description="MlaB-like STAS" evidence="1">
    <location>
        <begin position="36"/>
        <end position="99"/>
    </location>
</feature>
<dbReference type="Proteomes" id="UP000509367">
    <property type="component" value="Chromosome"/>
</dbReference>
<dbReference type="Pfam" id="PF13466">
    <property type="entry name" value="STAS_2"/>
    <property type="match status" value="1"/>
</dbReference>
<dbReference type="RefSeq" id="WP_175277504.1">
    <property type="nucleotide sequence ID" value="NZ_CP054836.1"/>
</dbReference>
<evidence type="ECO:0000259" key="1">
    <source>
        <dbReference type="Pfam" id="PF13466"/>
    </source>
</evidence>
<dbReference type="InterPro" id="IPR058548">
    <property type="entry name" value="MlaB-like_STAS"/>
</dbReference>
<organism evidence="2 3">
    <name type="scientific">Oricola thermophila</name>
    <dbReference type="NCBI Taxonomy" id="2742145"/>
    <lineage>
        <taxon>Bacteria</taxon>
        <taxon>Pseudomonadati</taxon>
        <taxon>Pseudomonadota</taxon>
        <taxon>Alphaproteobacteria</taxon>
        <taxon>Hyphomicrobiales</taxon>
        <taxon>Ahrensiaceae</taxon>
        <taxon>Oricola</taxon>
    </lineage>
</organism>
<protein>
    <submittedName>
        <fullName evidence="2">STAS domain-containing protein</fullName>
    </submittedName>
</protein>
<dbReference type="EMBL" id="CP054836">
    <property type="protein sequence ID" value="QKV19612.1"/>
    <property type="molecule type" value="Genomic_DNA"/>
</dbReference>
<name>A0A6N1VJL6_9HYPH</name>
<gene>
    <name evidence="2" type="ORF">HTY61_14705</name>
</gene>
<evidence type="ECO:0000313" key="2">
    <source>
        <dbReference type="EMBL" id="QKV19612.1"/>
    </source>
</evidence>
<sequence>MTIAVGNNPLAECLTESESGFELSLPESLPGELATHVADLLLAARGKPVAVDAGSVKRIDTPCIQVLLSAARCWRDDRLPMSISAQSEMFSDNLTTLGLTTAELEVGDANHV</sequence>
<dbReference type="InterPro" id="IPR036513">
    <property type="entry name" value="STAS_dom_sf"/>
</dbReference>
<accession>A0A6N1VJL6</accession>
<evidence type="ECO:0000313" key="3">
    <source>
        <dbReference type="Proteomes" id="UP000509367"/>
    </source>
</evidence>
<keyword evidence="3" id="KW-1185">Reference proteome</keyword>